<evidence type="ECO:0000313" key="1">
    <source>
        <dbReference type="EMBL" id="SVA22092.1"/>
    </source>
</evidence>
<dbReference type="EMBL" id="UINC01005560">
    <property type="protein sequence ID" value="SVA22092.1"/>
    <property type="molecule type" value="Genomic_DNA"/>
</dbReference>
<organism evidence="1">
    <name type="scientific">marine metagenome</name>
    <dbReference type="NCBI Taxonomy" id="408172"/>
    <lineage>
        <taxon>unclassified sequences</taxon>
        <taxon>metagenomes</taxon>
        <taxon>ecological metagenomes</taxon>
    </lineage>
</organism>
<dbReference type="Pfam" id="PF09411">
    <property type="entry name" value="PagL"/>
    <property type="match status" value="1"/>
</dbReference>
<sequence>MNSFLRVLAVVILGLATCSSPLEAQERRLASGNWTRGLTGGWGHSWTPGYGKTKSDVGFVAFHPQLGRFVTDHLELYGEGALFLYHEPSVAVGAGLAGIGGRYHAWNDRKWTPYVVGIAGLIWTDLDIPELDRLFNFQLIYGVGVRVVPRRGPGWIVELRSHHISNAGTVGDNLGVNAVTLVAGVQWVLR</sequence>
<proteinExistence type="predicted"/>
<dbReference type="Gene3D" id="2.40.160.20">
    <property type="match status" value="1"/>
</dbReference>
<gene>
    <name evidence="1" type="ORF">METZ01_LOCUS74946</name>
</gene>
<name>A0A381U1G6_9ZZZZ</name>
<protein>
    <recommendedName>
        <fullName evidence="2">Acyloxyacyl hydrolase</fullName>
    </recommendedName>
</protein>
<evidence type="ECO:0008006" key="2">
    <source>
        <dbReference type="Google" id="ProtNLM"/>
    </source>
</evidence>
<dbReference type="InterPro" id="IPR018550">
    <property type="entry name" value="Lipid-A_deacylase-rel"/>
</dbReference>
<dbReference type="SUPFAM" id="SSF56925">
    <property type="entry name" value="OMPA-like"/>
    <property type="match status" value="1"/>
</dbReference>
<dbReference type="InterPro" id="IPR011250">
    <property type="entry name" value="OMP/PagP_B-barrel"/>
</dbReference>
<dbReference type="AlphaFoldDB" id="A0A381U1G6"/>
<accession>A0A381U1G6</accession>
<reference evidence="1" key="1">
    <citation type="submission" date="2018-05" db="EMBL/GenBank/DDBJ databases">
        <authorList>
            <person name="Lanie J.A."/>
            <person name="Ng W.-L."/>
            <person name="Kazmierczak K.M."/>
            <person name="Andrzejewski T.M."/>
            <person name="Davidsen T.M."/>
            <person name="Wayne K.J."/>
            <person name="Tettelin H."/>
            <person name="Glass J.I."/>
            <person name="Rusch D."/>
            <person name="Podicherti R."/>
            <person name="Tsui H.-C.T."/>
            <person name="Winkler M.E."/>
        </authorList>
    </citation>
    <scope>NUCLEOTIDE SEQUENCE</scope>
</reference>